<evidence type="ECO:0000313" key="2">
    <source>
        <dbReference type="EMBL" id="PTB56527.1"/>
    </source>
</evidence>
<proteinExistence type="predicted"/>
<gene>
    <name evidence="2" type="ORF">M431DRAFT_506282</name>
</gene>
<dbReference type="EMBL" id="KZ679678">
    <property type="protein sequence ID" value="PTB56527.1"/>
    <property type="molecule type" value="Genomic_DNA"/>
</dbReference>
<protein>
    <submittedName>
        <fullName evidence="2">Uncharacterized protein</fullName>
    </submittedName>
</protein>
<organism evidence="2 3">
    <name type="scientific">Trichoderma harzianum CBS 226.95</name>
    <dbReference type="NCBI Taxonomy" id="983964"/>
    <lineage>
        <taxon>Eukaryota</taxon>
        <taxon>Fungi</taxon>
        <taxon>Dikarya</taxon>
        <taxon>Ascomycota</taxon>
        <taxon>Pezizomycotina</taxon>
        <taxon>Sordariomycetes</taxon>
        <taxon>Hypocreomycetidae</taxon>
        <taxon>Hypocreales</taxon>
        <taxon>Hypocreaceae</taxon>
        <taxon>Trichoderma</taxon>
    </lineage>
</organism>
<evidence type="ECO:0000313" key="3">
    <source>
        <dbReference type="Proteomes" id="UP000241690"/>
    </source>
</evidence>
<accession>A0A2T4AHJ9</accession>
<reference evidence="2 3" key="1">
    <citation type="submission" date="2016-07" db="EMBL/GenBank/DDBJ databases">
        <title>Multiple horizontal gene transfer events from other fungi enriched the ability of initially mycotrophic Trichoderma (Ascomycota) to feed on dead plant biomass.</title>
        <authorList>
            <consortium name="DOE Joint Genome Institute"/>
            <person name="Aerts A."/>
            <person name="Atanasova L."/>
            <person name="Chenthamara K."/>
            <person name="Zhang J."/>
            <person name="Grujic M."/>
            <person name="Henrissat B."/>
            <person name="Kuo A."/>
            <person name="Salamov A."/>
            <person name="Lipzen A."/>
            <person name="Labutti K."/>
            <person name="Barry K."/>
            <person name="Miao Y."/>
            <person name="Rahimi M.J."/>
            <person name="Shen Q."/>
            <person name="Grigoriev I.V."/>
            <person name="Kubicek C.P."/>
            <person name="Druzhinina I.S."/>
        </authorList>
    </citation>
    <scope>NUCLEOTIDE SEQUENCE [LARGE SCALE GENOMIC DNA]</scope>
    <source>
        <strain evidence="2 3">CBS 226.95</strain>
    </source>
</reference>
<dbReference type="AlphaFoldDB" id="A0A2T4AHJ9"/>
<sequence>MFICRSLYYTHIALDDIQNRASAWPDVVSGIYATSPESRAALPSPQAPAKSQRPLRRSQALEQLKKNSGN</sequence>
<feature type="region of interest" description="Disordered" evidence="1">
    <location>
        <begin position="38"/>
        <end position="70"/>
    </location>
</feature>
<dbReference type="GeneID" id="36627352"/>
<keyword evidence="3" id="KW-1185">Reference proteome</keyword>
<name>A0A2T4AHJ9_TRIHA</name>
<dbReference type="RefSeq" id="XP_024776204.1">
    <property type="nucleotide sequence ID" value="XM_024918783.1"/>
</dbReference>
<dbReference type="Proteomes" id="UP000241690">
    <property type="component" value="Unassembled WGS sequence"/>
</dbReference>
<evidence type="ECO:0000256" key="1">
    <source>
        <dbReference type="SAM" id="MobiDB-lite"/>
    </source>
</evidence>